<dbReference type="AlphaFoldDB" id="A0A7I3ZRC4"/>
<protein>
    <submittedName>
        <fullName evidence="2">Uncharacterized protein</fullName>
    </submittedName>
</protein>
<reference evidence="2 3" key="1">
    <citation type="journal article" date="2008" name="Science">
        <title>The Physcomitrella genome reveals evolutionary insights into the conquest of land by plants.</title>
        <authorList>
            <person name="Rensing S."/>
            <person name="Lang D."/>
            <person name="Zimmer A."/>
            <person name="Terry A."/>
            <person name="Salamov A."/>
            <person name="Shapiro H."/>
            <person name="Nishiyama T."/>
            <person name="Perroud P.-F."/>
            <person name="Lindquist E."/>
            <person name="Kamisugi Y."/>
            <person name="Tanahashi T."/>
            <person name="Sakakibara K."/>
            <person name="Fujita T."/>
            <person name="Oishi K."/>
            <person name="Shin-I T."/>
            <person name="Kuroki Y."/>
            <person name="Toyoda A."/>
            <person name="Suzuki Y."/>
            <person name="Hashimoto A."/>
            <person name="Yamaguchi K."/>
            <person name="Sugano A."/>
            <person name="Kohara Y."/>
            <person name="Fujiyama A."/>
            <person name="Anterola A."/>
            <person name="Aoki S."/>
            <person name="Ashton N."/>
            <person name="Barbazuk W.B."/>
            <person name="Barker E."/>
            <person name="Bennetzen J."/>
            <person name="Bezanilla M."/>
            <person name="Blankenship R."/>
            <person name="Cho S.H."/>
            <person name="Dutcher S."/>
            <person name="Estelle M."/>
            <person name="Fawcett J.A."/>
            <person name="Gundlach H."/>
            <person name="Hanada K."/>
            <person name="Heyl A."/>
            <person name="Hicks K.A."/>
            <person name="Hugh J."/>
            <person name="Lohr M."/>
            <person name="Mayer K."/>
            <person name="Melkozernov A."/>
            <person name="Murata T."/>
            <person name="Nelson D."/>
            <person name="Pils B."/>
            <person name="Prigge M."/>
            <person name="Reiss B."/>
            <person name="Renner T."/>
            <person name="Rombauts S."/>
            <person name="Rushton P."/>
            <person name="Sanderfoot A."/>
            <person name="Schween G."/>
            <person name="Shiu S.-H."/>
            <person name="Stueber K."/>
            <person name="Theodoulou F.L."/>
            <person name="Tu H."/>
            <person name="Van de Peer Y."/>
            <person name="Verrier P.J."/>
            <person name="Waters E."/>
            <person name="Wood A."/>
            <person name="Yang L."/>
            <person name="Cove D."/>
            <person name="Cuming A."/>
            <person name="Hasebe M."/>
            <person name="Lucas S."/>
            <person name="Mishler D.B."/>
            <person name="Reski R."/>
            <person name="Grigoriev I."/>
            <person name="Quatrano R.S."/>
            <person name="Boore J.L."/>
        </authorList>
    </citation>
    <scope>NUCLEOTIDE SEQUENCE [LARGE SCALE GENOMIC DNA]</scope>
    <source>
        <strain evidence="2 3">cv. Gransden 2004</strain>
    </source>
</reference>
<keyword evidence="1" id="KW-0472">Membrane</keyword>
<name>A0A7I3ZRC4_PHYPA</name>
<keyword evidence="1" id="KW-1133">Transmembrane helix</keyword>
<sequence>MVSSVLIHWLDGFQTAKYQGLLLTRPNERTRLQLDREKEDLLERRQYLRAHADYGGRDAAKTVLRETVTLTSLVVSVTVGQLLHSAFLLLLLLLLVAFNLSHRPVRELYGRGGKAPCGSRVSE</sequence>
<proteinExistence type="predicted"/>
<keyword evidence="3" id="KW-1185">Reference proteome</keyword>
<dbReference type="EnsemblPlants" id="Pp3c12_4360V3.2">
    <property type="protein sequence ID" value="PAC:32972550.CDS.1"/>
    <property type="gene ID" value="Pp3c12_4360"/>
</dbReference>
<evidence type="ECO:0000256" key="1">
    <source>
        <dbReference type="SAM" id="Phobius"/>
    </source>
</evidence>
<dbReference type="EMBL" id="ABEU02000012">
    <property type="status" value="NOT_ANNOTATED_CDS"/>
    <property type="molecule type" value="Genomic_DNA"/>
</dbReference>
<reference evidence="2" key="3">
    <citation type="submission" date="2020-12" db="UniProtKB">
        <authorList>
            <consortium name="EnsemblPlants"/>
        </authorList>
    </citation>
    <scope>IDENTIFICATION</scope>
</reference>
<accession>A0A7I3ZRC4</accession>
<dbReference type="Proteomes" id="UP000006727">
    <property type="component" value="Chromosome 12"/>
</dbReference>
<feature type="transmembrane region" description="Helical" evidence="1">
    <location>
        <begin position="82"/>
        <end position="101"/>
    </location>
</feature>
<evidence type="ECO:0000313" key="3">
    <source>
        <dbReference type="Proteomes" id="UP000006727"/>
    </source>
</evidence>
<reference evidence="2 3" key="2">
    <citation type="journal article" date="2018" name="Plant J.">
        <title>The Physcomitrella patens chromosome-scale assembly reveals moss genome structure and evolution.</title>
        <authorList>
            <person name="Lang D."/>
            <person name="Ullrich K.K."/>
            <person name="Murat F."/>
            <person name="Fuchs J."/>
            <person name="Jenkins J."/>
            <person name="Haas F.B."/>
            <person name="Piednoel M."/>
            <person name="Gundlach H."/>
            <person name="Van Bel M."/>
            <person name="Meyberg R."/>
            <person name="Vives C."/>
            <person name="Morata J."/>
            <person name="Symeonidi A."/>
            <person name="Hiss M."/>
            <person name="Muchero W."/>
            <person name="Kamisugi Y."/>
            <person name="Saleh O."/>
            <person name="Blanc G."/>
            <person name="Decker E.L."/>
            <person name="van Gessel N."/>
            <person name="Grimwood J."/>
            <person name="Hayes R.D."/>
            <person name="Graham S.W."/>
            <person name="Gunter L.E."/>
            <person name="McDaniel S.F."/>
            <person name="Hoernstein S.N.W."/>
            <person name="Larsson A."/>
            <person name="Li F.W."/>
            <person name="Perroud P.F."/>
            <person name="Phillips J."/>
            <person name="Ranjan P."/>
            <person name="Rokshar D.S."/>
            <person name="Rothfels C.J."/>
            <person name="Schneider L."/>
            <person name="Shu S."/>
            <person name="Stevenson D.W."/>
            <person name="Thummler F."/>
            <person name="Tillich M."/>
            <person name="Villarreal Aguilar J.C."/>
            <person name="Widiez T."/>
            <person name="Wong G.K."/>
            <person name="Wymore A."/>
            <person name="Zhang Y."/>
            <person name="Zimmer A.D."/>
            <person name="Quatrano R.S."/>
            <person name="Mayer K.F.X."/>
            <person name="Goodstein D."/>
            <person name="Casacuberta J.M."/>
            <person name="Vandepoele K."/>
            <person name="Reski R."/>
            <person name="Cuming A.C."/>
            <person name="Tuskan G.A."/>
            <person name="Maumus F."/>
            <person name="Salse J."/>
            <person name="Schmutz J."/>
            <person name="Rensing S.A."/>
        </authorList>
    </citation>
    <scope>NUCLEOTIDE SEQUENCE [LARGE SCALE GENOMIC DNA]</scope>
    <source>
        <strain evidence="2 3">cv. Gransden 2004</strain>
    </source>
</reference>
<organism evidence="2 3">
    <name type="scientific">Physcomitrium patens</name>
    <name type="common">Spreading-leaved earth moss</name>
    <name type="synonym">Physcomitrella patens</name>
    <dbReference type="NCBI Taxonomy" id="3218"/>
    <lineage>
        <taxon>Eukaryota</taxon>
        <taxon>Viridiplantae</taxon>
        <taxon>Streptophyta</taxon>
        <taxon>Embryophyta</taxon>
        <taxon>Bryophyta</taxon>
        <taxon>Bryophytina</taxon>
        <taxon>Bryopsida</taxon>
        <taxon>Funariidae</taxon>
        <taxon>Funariales</taxon>
        <taxon>Funariaceae</taxon>
        <taxon>Physcomitrium</taxon>
    </lineage>
</organism>
<gene>
    <name evidence="2" type="primary">LOC112289304</name>
</gene>
<evidence type="ECO:0000313" key="2">
    <source>
        <dbReference type="EnsemblPlants" id="PAC:32972550.CDS.1"/>
    </source>
</evidence>
<dbReference type="Gramene" id="Pp3c12_4360V3.2">
    <property type="protein sequence ID" value="PAC:32972550.CDS.1"/>
    <property type="gene ID" value="Pp3c12_4360"/>
</dbReference>
<keyword evidence="1" id="KW-0812">Transmembrane</keyword>